<dbReference type="AlphaFoldDB" id="A0AAJ7S1F8"/>
<dbReference type="GeneID" id="113464305"/>
<gene>
    <name evidence="3" type="primary">LOC113464305</name>
</gene>
<feature type="region of interest" description="Disordered" evidence="1">
    <location>
        <begin position="32"/>
        <end position="107"/>
    </location>
</feature>
<dbReference type="KEGG" id="ccal:113464305"/>
<sequence>MQLPGGSTRIPPARAPATFLVTINGSNIVSTATTNKCNENGGPGTTKNDSLRNLRKDESTGNDPEDVSRFQKRSCHPETTKTSRRNRVTEKHQLLASTPRRKHRGEE</sequence>
<name>A0AAJ7S1F8_9HYME</name>
<evidence type="ECO:0000313" key="2">
    <source>
        <dbReference type="Proteomes" id="UP000694925"/>
    </source>
</evidence>
<evidence type="ECO:0000313" key="3">
    <source>
        <dbReference type="RefSeq" id="XP_026669183.1"/>
    </source>
</evidence>
<evidence type="ECO:0000256" key="1">
    <source>
        <dbReference type="SAM" id="MobiDB-lite"/>
    </source>
</evidence>
<organism evidence="2 3">
    <name type="scientific">Ceratina calcarata</name>
    <dbReference type="NCBI Taxonomy" id="156304"/>
    <lineage>
        <taxon>Eukaryota</taxon>
        <taxon>Metazoa</taxon>
        <taxon>Ecdysozoa</taxon>
        <taxon>Arthropoda</taxon>
        <taxon>Hexapoda</taxon>
        <taxon>Insecta</taxon>
        <taxon>Pterygota</taxon>
        <taxon>Neoptera</taxon>
        <taxon>Endopterygota</taxon>
        <taxon>Hymenoptera</taxon>
        <taxon>Apocrita</taxon>
        <taxon>Aculeata</taxon>
        <taxon>Apoidea</taxon>
        <taxon>Anthophila</taxon>
        <taxon>Apidae</taxon>
        <taxon>Ceratina</taxon>
        <taxon>Zadontomerus</taxon>
    </lineage>
</organism>
<keyword evidence="2" id="KW-1185">Reference proteome</keyword>
<protein>
    <submittedName>
        <fullName evidence="3">Uncharacterized protein LOC113464305</fullName>
    </submittedName>
</protein>
<dbReference type="Proteomes" id="UP000694925">
    <property type="component" value="Unplaced"/>
</dbReference>
<dbReference type="RefSeq" id="XP_026669183.1">
    <property type="nucleotide sequence ID" value="XM_026813382.1"/>
</dbReference>
<accession>A0AAJ7S1F8</accession>
<feature type="compositionally biased region" description="Basic and acidic residues" evidence="1">
    <location>
        <begin position="49"/>
        <end position="59"/>
    </location>
</feature>
<reference evidence="3" key="1">
    <citation type="submission" date="2025-08" db="UniProtKB">
        <authorList>
            <consortium name="RefSeq"/>
        </authorList>
    </citation>
    <scope>IDENTIFICATION</scope>
    <source>
        <tissue evidence="3">Whole body</tissue>
    </source>
</reference>
<proteinExistence type="predicted"/>
<feature type="compositionally biased region" description="Basic and acidic residues" evidence="1">
    <location>
        <begin position="75"/>
        <end position="93"/>
    </location>
</feature>